<reference evidence="1" key="1">
    <citation type="journal article" date="2020" name="bioRxiv">
        <title>Comparative genomics of Chlamydomonas.</title>
        <authorList>
            <person name="Craig R.J."/>
            <person name="Hasan A.R."/>
            <person name="Ness R.W."/>
            <person name="Keightley P.D."/>
        </authorList>
    </citation>
    <scope>NUCLEOTIDE SEQUENCE</scope>
    <source>
        <strain evidence="1">SAG 7.73</strain>
    </source>
</reference>
<dbReference type="OrthoDB" id="544402at2759"/>
<proteinExistence type="predicted"/>
<evidence type="ECO:0000313" key="1">
    <source>
        <dbReference type="EMBL" id="KAG2426610.1"/>
    </source>
</evidence>
<organism evidence="1 2">
    <name type="scientific">Chlamydomonas incerta</name>
    <dbReference type="NCBI Taxonomy" id="51695"/>
    <lineage>
        <taxon>Eukaryota</taxon>
        <taxon>Viridiplantae</taxon>
        <taxon>Chlorophyta</taxon>
        <taxon>core chlorophytes</taxon>
        <taxon>Chlorophyceae</taxon>
        <taxon>CS clade</taxon>
        <taxon>Chlamydomonadales</taxon>
        <taxon>Chlamydomonadaceae</taxon>
        <taxon>Chlamydomonas</taxon>
    </lineage>
</organism>
<dbReference type="EMBL" id="JAEHOC010000046">
    <property type="protein sequence ID" value="KAG2426610.1"/>
    <property type="molecule type" value="Genomic_DNA"/>
</dbReference>
<evidence type="ECO:0000313" key="2">
    <source>
        <dbReference type="Proteomes" id="UP000650467"/>
    </source>
</evidence>
<dbReference type="AlphaFoldDB" id="A0A835VSW8"/>
<gene>
    <name evidence="1" type="ORF">HXX76_012925</name>
</gene>
<keyword evidence="2" id="KW-1185">Reference proteome</keyword>
<comment type="caution">
    <text evidence="1">The sequence shown here is derived from an EMBL/GenBank/DDBJ whole genome shotgun (WGS) entry which is preliminary data.</text>
</comment>
<accession>A0A835VSW8</accession>
<sequence>MLQQRSGICEQRWLAAWPGGTRPGVDAAGGSGCCGAGGQRGAVASAAGRGAGAATLGAGSSPVAAPDARGSARAALEARTAARRAAKAAGAAQSDAFAGLSKPAETFSATLLKAAVLLITVPLGVHMMSHSLMMSLCVKGLESDRPETVLLTLKRLRSVVGSDYLAARFEAEEGVALLLTCFHPAAGEAVLREFLAAAQQLLHYKSTREALLMSSLVERLERAQAAGWLPPDLREPARQLYLDAHAARRMEMEAAAAAPPAAAPGL</sequence>
<protein>
    <submittedName>
        <fullName evidence="1">Uncharacterized protein</fullName>
    </submittedName>
</protein>
<dbReference type="Proteomes" id="UP000650467">
    <property type="component" value="Unassembled WGS sequence"/>
</dbReference>
<name>A0A835VSW8_CHLIN</name>